<dbReference type="GO" id="GO:0033818">
    <property type="term" value="F:beta-ketoacyl-acyl-carrier-protein synthase III activity"/>
    <property type="evidence" value="ECO:0007669"/>
    <property type="project" value="UniProtKB-UniRule"/>
</dbReference>
<comment type="catalytic activity">
    <reaction evidence="12">
        <text>malonyl-[ACP] + acetyl-CoA + H(+) = 3-oxobutanoyl-[ACP] + CO2 + CoA</text>
        <dbReference type="Rhea" id="RHEA:12080"/>
        <dbReference type="Rhea" id="RHEA-COMP:9623"/>
        <dbReference type="Rhea" id="RHEA-COMP:9625"/>
        <dbReference type="ChEBI" id="CHEBI:15378"/>
        <dbReference type="ChEBI" id="CHEBI:16526"/>
        <dbReference type="ChEBI" id="CHEBI:57287"/>
        <dbReference type="ChEBI" id="CHEBI:57288"/>
        <dbReference type="ChEBI" id="CHEBI:78449"/>
        <dbReference type="ChEBI" id="CHEBI:78450"/>
        <dbReference type="EC" id="2.3.1.180"/>
    </reaction>
    <physiologicalReaction direction="left-to-right" evidence="12">
        <dbReference type="Rhea" id="RHEA:12081"/>
    </physiologicalReaction>
</comment>
<dbReference type="Gene3D" id="3.40.47.10">
    <property type="match status" value="1"/>
</dbReference>
<name>A0A243WGS8_9BACT</name>
<dbReference type="UniPathway" id="UPA00094"/>
<keyword evidence="17" id="KW-1185">Reference proteome</keyword>
<dbReference type="RefSeq" id="WP_086593221.1">
    <property type="nucleotide sequence ID" value="NZ_MTSE01000003.1"/>
</dbReference>
<dbReference type="CDD" id="cd00830">
    <property type="entry name" value="KAS_III"/>
    <property type="match status" value="1"/>
</dbReference>
<dbReference type="InterPro" id="IPR013747">
    <property type="entry name" value="ACP_syn_III_C"/>
</dbReference>
<feature type="active site" evidence="13">
    <location>
        <position position="285"/>
    </location>
</feature>
<evidence type="ECO:0000256" key="10">
    <source>
        <dbReference type="ARBA" id="ARBA00023268"/>
    </source>
</evidence>
<keyword evidence="5 13" id="KW-0444">Lipid biosynthesis</keyword>
<dbReference type="InterPro" id="IPR004655">
    <property type="entry name" value="FabH"/>
</dbReference>
<keyword evidence="10 13" id="KW-0511">Multifunctional enzyme</keyword>
<dbReference type="PANTHER" id="PTHR34069">
    <property type="entry name" value="3-OXOACYL-[ACYL-CARRIER-PROTEIN] SYNTHASE 3"/>
    <property type="match status" value="1"/>
</dbReference>
<evidence type="ECO:0000256" key="11">
    <source>
        <dbReference type="ARBA" id="ARBA00023315"/>
    </source>
</evidence>
<evidence type="ECO:0000313" key="17">
    <source>
        <dbReference type="Proteomes" id="UP000194873"/>
    </source>
</evidence>
<evidence type="ECO:0000256" key="13">
    <source>
        <dbReference type="HAMAP-Rule" id="MF_01815"/>
    </source>
</evidence>
<dbReference type="GO" id="GO:0005737">
    <property type="term" value="C:cytoplasm"/>
    <property type="evidence" value="ECO:0007669"/>
    <property type="project" value="UniProtKB-SubCell"/>
</dbReference>
<comment type="domain">
    <text evidence="13">The last Arg residue of the ACP-binding site is essential for the weak association between ACP/AcpP and FabH.</text>
</comment>
<feature type="domain" description="Beta-ketoacyl-[acyl-carrier-protein] synthase III C-terminal" evidence="14">
    <location>
        <begin position="239"/>
        <end position="326"/>
    </location>
</feature>
<dbReference type="AlphaFoldDB" id="A0A243WGS8"/>
<feature type="region of interest" description="ACP-binding" evidence="13">
    <location>
        <begin position="256"/>
        <end position="260"/>
    </location>
</feature>
<dbReference type="Pfam" id="PF08541">
    <property type="entry name" value="ACP_syn_III_C"/>
    <property type="match status" value="1"/>
</dbReference>
<evidence type="ECO:0000256" key="6">
    <source>
        <dbReference type="ARBA" id="ARBA00022679"/>
    </source>
</evidence>
<dbReference type="OrthoDB" id="9815506at2"/>
<dbReference type="NCBIfam" id="TIGR00747">
    <property type="entry name" value="fabH"/>
    <property type="match status" value="1"/>
</dbReference>
<dbReference type="Pfam" id="PF08545">
    <property type="entry name" value="ACP_syn_III"/>
    <property type="match status" value="1"/>
</dbReference>
<evidence type="ECO:0000256" key="1">
    <source>
        <dbReference type="ARBA" id="ARBA00005194"/>
    </source>
</evidence>
<evidence type="ECO:0000256" key="4">
    <source>
        <dbReference type="ARBA" id="ARBA00022490"/>
    </source>
</evidence>
<dbReference type="EC" id="2.3.1.180" evidence="3 13"/>
<keyword evidence="6 13" id="KW-0808">Transferase</keyword>
<keyword evidence="11 13" id="KW-0012">Acyltransferase</keyword>
<evidence type="ECO:0000256" key="9">
    <source>
        <dbReference type="ARBA" id="ARBA00023160"/>
    </source>
</evidence>
<evidence type="ECO:0000256" key="5">
    <source>
        <dbReference type="ARBA" id="ARBA00022516"/>
    </source>
</evidence>
<dbReference type="GO" id="GO:0006633">
    <property type="term" value="P:fatty acid biosynthetic process"/>
    <property type="evidence" value="ECO:0007669"/>
    <property type="project" value="UniProtKB-UniRule"/>
</dbReference>
<dbReference type="SUPFAM" id="SSF53901">
    <property type="entry name" value="Thiolase-like"/>
    <property type="match status" value="1"/>
</dbReference>
<evidence type="ECO:0000256" key="12">
    <source>
        <dbReference type="ARBA" id="ARBA00051096"/>
    </source>
</evidence>
<keyword evidence="8 13" id="KW-0443">Lipid metabolism</keyword>
<keyword evidence="7 13" id="KW-0276">Fatty acid metabolism</keyword>
<reference evidence="16 17" key="1">
    <citation type="submission" date="2017-01" db="EMBL/GenBank/DDBJ databases">
        <title>A new Hymenobacter.</title>
        <authorList>
            <person name="Liang Y."/>
            <person name="Feng F."/>
        </authorList>
    </citation>
    <scope>NUCLEOTIDE SEQUENCE [LARGE SCALE GENOMIC DNA]</scope>
    <source>
        <strain evidence="16">MIMBbqt21</strain>
    </source>
</reference>
<comment type="caution">
    <text evidence="16">The sequence shown here is derived from an EMBL/GenBank/DDBJ whole genome shotgun (WGS) entry which is preliminary data.</text>
</comment>
<evidence type="ECO:0000256" key="8">
    <source>
        <dbReference type="ARBA" id="ARBA00023098"/>
    </source>
</evidence>
<dbReference type="FunFam" id="3.40.47.10:FF:000004">
    <property type="entry name" value="3-oxoacyl-[acyl-carrier-protein] synthase 3"/>
    <property type="match status" value="1"/>
</dbReference>
<keyword evidence="4 13" id="KW-0963">Cytoplasm</keyword>
<feature type="active site" evidence="13">
    <location>
        <position position="115"/>
    </location>
</feature>
<gene>
    <name evidence="13" type="primary">fabH</name>
    <name evidence="16" type="ORF">BXP70_06450</name>
</gene>
<feature type="active site" evidence="13">
    <location>
        <position position="255"/>
    </location>
</feature>
<evidence type="ECO:0000259" key="14">
    <source>
        <dbReference type="Pfam" id="PF08541"/>
    </source>
</evidence>
<accession>A0A243WGS8</accession>
<dbReference type="GO" id="GO:0044550">
    <property type="term" value="P:secondary metabolite biosynthetic process"/>
    <property type="evidence" value="ECO:0007669"/>
    <property type="project" value="TreeGrafter"/>
</dbReference>
<dbReference type="EMBL" id="MTSE01000003">
    <property type="protein sequence ID" value="OUJ74425.1"/>
    <property type="molecule type" value="Genomic_DNA"/>
</dbReference>
<dbReference type="NCBIfam" id="NF006829">
    <property type="entry name" value="PRK09352.1"/>
    <property type="match status" value="1"/>
</dbReference>
<evidence type="ECO:0000313" key="16">
    <source>
        <dbReference type="EMBL" id="OUJ74425.1"/>
    </source>
</evidence>
<keyword evidence="9 13" id="KW-0275">Fatty acid biosynthesis</keyword>
<evidence type="ECO:0000256" key="3">
    <source>
        <dbReference type="ARBA" id="ARBA00012333"/>
    </source>
</evidence>
<dbReference type="GO" id="GO:0004315">
    <property type="term" value="F:3-oxoacyl-[acyl-carrier-protein] synthase activity"/>
    <property type="evidence" value="ECO:0007669"/>
    <property type="project" value="InterPro"/>
</dbReference>
<comment type="subcellular location">
    <subcellularLocation>
        <location evidence="13">Cytoplasm</location>
    </subcellularLocation>
</comment>
<dbReference type="InterPro" id="IPR016039">
    <property type="entry name" value="Thiolase-like"/>
</dbReference>
<organism evidence="16 17">
    <name type="scientific">Hymenobacter crusticola</name>
    <dbReference type="NCBI Taxonomy" id="1770526"/>
    <lineage>
        <taxon>Bacteria</taxon>
        <taxon>Pseudomonadati</taxon>
        <taxon>Bacteroidota</taxon>
        <taxon>Cytophagia</taxon>
        <taxon>Cytophagales</taxon>
        <taxon>Hymenobacteraceae</taxon>
        <taxon>Hymenobacter</taxon>
    </lineage>
</organism>
<comment type="pathway">
    <text evidence="1 13">Lipid metabolism; fatty acid biosynthesis.</text>
</comment>
<comment type="subunit">
    <text evidence="13">Homodimer.</text>
</comment>
<comment type="similarity">
    <text evidence="2 13">Belongs to the thiolase-like superfamily. FabH family.</text>
</comment>
<proteinExistence type="inferred from homology"/>
<feature type="domain" description="Beta-ketoacyl-[acyl-carrier-protein] synthase III N-terminal" evidence="15">
    <location>
        <begin position="109"/>
        <end position="187"/>
    </location>
</feature>
<dbReference type="Proteomes" id="UP000194873">
    <property type="component" value="Unassembled WGS sequence"/>
</dbReference>
<evidence type="ECO:0000259" key="15">
    <source>
        <dbReference type="Pfam" id="PF08545"/>
    </source>
</evidence>
<evidence type="ECO:0000256" key="7">
    <source>
        <dbReference type="ARBA" id="ARBA00022832"/>
    </source>
</evidence>
<protein>
    <recommendedName>
        <fullName evidence="3 13">Beta-ketoacyl-[acyl-carrier-protein] synthase III</fullName>
        <shortName evidence="13">Beta-ketoacyl-ACP synthase III</shortName>
        <shortName evidence="13">KAS III</shortName>
        <ecNumber evidence="3 13">2.3.1.180</ecNumber>
    </recommendedName>
    <alternativeName>
        <fullName evidence="13">3-oxoacyl-[acyl-carrier-protein] synthase 3</fullName>
    </alternativeName>
    <alternativeName>
        <fullName evidence="13">3-oxoacyl-[acyl-carrier-protein] synthase III</fullName>
    </alternativeName>
</protein>
<dbReference type="InterPro" id="IPR013751">
    <property type="entry name" value="ACP_syn_III_N"/>
</dbReference>
<comment type="function">
    <text evidence="13">Catalyzes the condensation reaction of fatty acid synthesis by the addition to an acyl acceptor of two carbons from malonyl-ACP. Catalyzes the first condensation reaction which initiates fatty acid synthesis and may therefore play a role in governing the total rate of fatty acid production. Possesses both acetoacetyl-ACP synthase and acetyl transacylase activities. Its substrate specificity determines the biosynthesis of branched-chain and/or straight-chain of fatty acids.</text>
</comment>
<dbReference type="HAMAP" id="MF_01815">
    <property type="entry name" value="FabH"/>
    <property type="match status" value="1"/>
</dbReference>
<sequence>MKITAAITGVGAYVPDYILTNKELETLVDTTDEWIVSRTGIEERHILKGEDQGTSVMGIKAVQQLLAKTGTRPEEIDLVICATTTPDLVFPATANIISAAVGINNAFSFDMQAACSGFIFALTTGAQFIQTGAYKKVIVIGADKMSSIIDYTDRATCIIFGDGAGAVLLEPSTEGLGLQDQVLCSDGHGEPYLHQKAGGSRRPPSAETVAKREHYVHQEGATVFKFAVKNMADVAAQVMERNHLTADDVAWLVPHQANKRIIDATAHRMGVGEEKVMLNIHRYGNTTNGTIPLCLADYETKLHKGDNLIIAAFGGGFTWGALYLKWAYDPKPDPQFA</sequence>
<dbReference type="PANTHER" id="PTHR34069:SF2">
    <property type="entry name" value="BETA-KETOACYL-[ACYL-CARRIER-PROTEIN] SYNTHASE III"/>
    <property type="match status" value="1"/>
</dbReference>
<evidence type="ECO:0000256" key="2">
    <source>
        <dbReference type="ARBA" id="ARBA00008642"/>
    </source>
</evidence>